<dbReference type="EMBL" id="CP012747">
    <property type="protein sequence ID" value="ALL69095.1"/>
    <property type="molecule type" value="Genomic_DNA"/>
</dbReference>
<protein>
    <submittedName>
        <fullName evidence="2">Uncharacterized protein</fullName>
    </submittedName>
</protein>
<accession>A0A0P0RJY7</accession>
<gene>
    <name evidence="2" type="ORF">K788_00023795</name>
</gene>
<dbReference type="KEGG" id="bcai:K788_00023795"/>
<dbReference type="Proteomes" id="UP000019146">
    <property type="component" value="Chromosome 2"/>
</dbReference>
<evidence type="ECO:0000313" key="3">
    <source>
        <dbReference type="Proteomes" id="UP000019146"/>
    </source>
</evidence>
<feature type="compositionally biased region" description="Basic and acidic residues" evidence="1">
    <location>
        <begin position="1"/>
        <end position="13"/>
    </location>
</feature>
<evidence type="ECO:0000256" key="1">
    <source>
        <dbReference type="SAM" id="MobiDB-lite"/>
    </source>
</evidence>
<organism evidence="2 3">
    <name type="scientific">Paraburkholderia caribensis MBA4</name>
    <dbReference type="NCBI Taxonomy" id="1323664"/>
    <lineage>
        <taxon>Bacteria</taxon>
        <taxon>Pseudomonadati</taxon>
        <taxon>Pseudomonadota</taxon>
        <taxon>Betaproteobacteria</taxon>
        <taxon>Burkholderiales</taxon>
        <taxon>Burkholderiaceae</taxon>
        <taxon>Paraburkholderia</taxon>
    </lineage>
</organism>
<reference evidence="2 3" key="1">
    <citation type="journal article" date="2014" name="Genome Announc.">
        <title>Draft Genome Sequence of the Haloacid-Degrading Burkholderia caribensis Strain MBA4.</title>
        <authorList>
            <person name="Pan Y."/>
            <person name="Kong K.F."/>
            <person name="Tsang J.S."/>
        </authorList>
    </citation>
    <scope>NUCLEOTIDE SEQUENCE [LARGE SCALE GENOMIC DNA]</scope>
    <source>
        <strain evidence="2 3">MBA4</strain>
    </source>
</reference>
<feature type="region of interest" description="Disordered" evidence="1">
    <location>
        <begin position="1"/>
        <end position="91"/>
    </location>
</feature>
<feature type="compositionally biased region" description="Basic and acidic residues" evidence="1">
    <location>
        <begin position="37"/>
        <end position="85"/>
    </location>
</feature>
<proteinExistence type="predicted"/>
<name>A0A0P0RJY7_9BURK</name>
<evidence type="ECO:0000313" key="2">
    <source>
        <dbReference type="EMBL" id="ALL69095.1"/>
    </source>
</evidence>
<dbReference type="AlphaFoldDB" id="A0A0P0RJY7"/>
<sequence>MHADRHQRYDKTCLSDNSQRTQVAVERDGQQVRARRSNQEADHQIDHRPAERQAGDEPAAKRYRDEQRTNEEEPERFRFHQHLREVTTSSG</sequence>